<evidence type="ECO:0000313" key="2">
    <source>
        <dbReference type="Proteomes" id="UP000001095"/>
    </source>
</evidence>
<protein>
    <submittedName>
        <fullName evidence="1">Uncharacterized protein</fullName>
    </submittedName>
</protein>
<organism evidence="1 2">
    <name type="scientific">Afipia clevelandensis ATCC 49720</name>
    <dbReference type="NCBI Taxonomy" id="883079"/>
    <lineage>
        <taxon>Bacteria</taxon>
        <taxon>Pseudomonadati</taxon>
        <taxon>Pseudomonadota</taxon>
        <taxon>Alphaproteobacteria</taxon>
        <taxon>Hyphomicrobiales</taxon>
        <taxon>Nitrobacteraceae</taxon>
        <taxon>Afipia</taxon>
    </lineage>
</organism>
<evidence type="ECO:0000313" key="1">
    <source>
        <dbReference type="EMBL" id="EKS37802.1"/>
    </source>
</evidence>
<dbReference type="RefSeq" id="WP_002712618.1">
    <property type="nucleotide sequence ID" value="NZ_KB375281.1"/>
</dbReference>
<reference evidence="1 2" key="1">
    <citation type="submission" date="2012-04" db="EMBL/GenBank/DDBJ databases">
        <title>The Genome Sequence of Afipia clevelandensis ATCC 49720.</title>
        <authorList>
            <consortium name="The Broad Institute Genome Sequencing Platform"/>
            <person name="Earl A."/>
            <person name="Ward D."/>
            <person name="Feldgarden M."/>
            <person name="Gevers D."/>
            <person name="Huys G."/>
            <person name="Walker B."/>
            <person name="Young S.K."/>
            <person name="Zeng Q."/>
            <person name="Gargeya S."/>
            <person name="Fitzgerald M."/>
            <person name="Haas B."/>
            <person name="Abouelleil A."/>
            <person name="Alvarado L."/>
            <person name="Arachchi H.M."/>
            <person name="Berlin A."/>
            <person name="Chapman S.B."/>
            <person name="Goldberg J."/>
            <person name="Griggs A."/>
            <person name="Gujja S."/>
            <person name="Hansen M."/>
            <person name="Howarth C."/>
            <person name="Imamovic A."/>
            <person name="Larimer J."/>
            <person name="McCowen C."/>
            <person name="Montmayeur A."/>
            <person name="Murphy C."/>
            <person name="Neiman D."/>
            <person name="Pearson M."/>
            <person name="Priest M."/>
            <person name="Roberts A."/>
            <person name="Saif S."/>
            <person name="Shea T."/>
            <person name="Sisk P."/>
            <person name="Sykes S."/>
            <person name="Wortman J."/>
            <person name="Nusbaum C."/>
            <person name="Birren B."/>
        </authorList>
    </citation>
    <scope>NUCLEOTIDE SEQUENCE [LARGE SCALE GENOMIC DNA]</scope>
    <source>
        <strain evidence="1 2">ATCC 49720</strain>
    </source>
</reference>
<name>K8P5G9_9BRAD</name>
<dbReference type="AlphaFoldDB" id="K8P5G9"/>
<keyword evidence="2" id="KW-1185">Reference proteome</keyword>
<comment type="caution">
    <text evidence="1">The sequence shown here is derived from an EMBL/GenBank/DDBJ whole genome shotgun (WGS) entry which is preliminary data.</text>
</comment>
<sequence length="55" mass="6428">MADHNEIRDREKKENDTALIQARSQNKPITFIAHDGCEVTVTPDGRVFYNMSDWY</sequence>
<proteinExistence type="predicted"/>
<dbReference type="Proteomes" id="UP000001095">
    <property type="component" value="Unassembled WGS sequence"/>
</dbReference>
<accession>K8P5G9</accession>
<dbReference type="PATRIC" id="fig|883079.3.peg.1777"/>
<gene>
    <name evidence="1" type="ORF">HMPREF9696_01752</name>
</gene>
<dbReference type="HOGENOM" id="CLU_3021544_0_0_5"/>
<dbReference type="EMBL" id="AGWY01000007">
    <property type="protein sequence ID" value="EKS37802.1"/>
    <property type="molecule type" value="Genomic_DNA"/>
</dbReference>